<name>A0AAV4LQU7_BABCB</name>
<proteinExistence type="predicted"/>
<protein>
    <submittedName>
        <fullName evidence="2">Valine-tRNA ligase</fullName>
    </submittedName>
</protein>
<accession>A0AAV4LQU7</accession>
<evidence type="ECO:0000256" key="1">
    <source>
        <dbReference type="SAM" id="Phobius"/>
    </source>
</evidence>
<keyword evidence="1" id="KW-0812">Transmembrane</keyword>
<keyword evidence="1" id="KW-1133">Transmembrane helix</keyword>
<keyword evidence="2" id="KW-0436">Ligase</keyword>
<evidence type="ECO:0000313" key="2">
    <source>
        <dbReference type="EMBL" id="GIX62617.1"/>
    </source>
</evidence>
<keyword evidence="3" id="KW-1185">Reference proteome</keyword>
<evidence type="ECO:0000313" key="3">
    <source>
        <dbReference type="Proteomes" id="UP001497744"/>
    </source>
</evidence>
<dbReference type="Proteomes" id="UP001497744">
    <property type="component" value="Unassembled WGS sequence"/>
</dbReference>
<dbReference type="AlphaFoldDB" id="A0AAV4LQU7"/>
<sequence length="163" mass="19146">MWIRRLQQRYGRKFQEESAASEPDVFREESESNVRRICTRPFFNVDVLGLRVIDHSSARRRGWTLLTFCLVSICVTFYMWFHCYHASCSECLQVVRGGKGSNGEVECHCANCVVNFFFKAKTHFEKCYYSLFFFSGLVMLYVFAIVKALAFEIFRHSNIAQRD</sequence>
<dbReference type="GeneID" id="94194098"/>
<feature type="transmembrane region" description="Helical" evidence="1">
    <location>
        <begin position="128"/>
        <end position="154"/>
    </location>
</feature>
<comment type="caution">
    <text evidence="2">The sequence shown here is derived from an EMBL/GenBank/DDBJ whole genome shotgun (WGS) entry which is preliminary data.</text>
</comment>
<keyword evidence="1" id="KW-0472">Membrane</keyword>
<dbReference type="RefSeq" id="XP_067714686.1">
    <property type="nucleotide sequence ID" value="XM_067858585.1"/>
</dbReference>
<dbReference type="GO" id="GO:0016874">
    <property type="term" value="F:ligase activity"/>
    <property type="evidence" value="ECO:0007669"/>
    <property type="project" value="UniProtKB-KW"/>
</dbReference>
<dbReference type="EMBL" id="BPLF01000002">
    <property type="protein sequence ID" value="GIX62617.1"/>
    <property type="molecule type" value="Genomic_DNA"/>
</dbReference>
<feature type="transmembrane region" description="Helical" evidence="1">
    <location>
        <begin position="63"/>
        <end position="81"/>
    </location>
</feature>
<organism evidence="2 3">
    <name type="scientific">Babesia caballi</name>
    <dbReference type="NCBI Taxonomy" id="5871"/>
    <lineage>
        <taxon>Eukaryota</taxon>
        <taxon>Sar</taxon>
        <taxon>Alveolata</taxon>
        <taxon>Apicomplexa</taxon>
        <taxon>Aconoidasida</taxon>
        <taxon>Piroplasmida</taxon>
        <taxon>Babesiidae</taxon>
        <taxon>Babesia</taxon>
    </lineage>
</organism>
<gene>
    <name evidence="2" type="ORF">BcabD6B2_20520</name>
</gene>
<reference evidence="2 3" key="1">
    <citation type="submission" date="2021-06" db="EMBL/GenBank/DDBJ databases">
        <title>Genome sequence of Babesia caballi.</title>
        <authorList>
            <person name="Yamagishi J."/>
            <person name="Kidaka T."/>
            <person name="Ochi A."/>
        </authorList>
    </citation>
    <scope>NUCLEOTIDE SEQUENCE [LARGE SCALE GENOMIC DNA]</scope>
    <source>
        <strain evidence="2">USDA-D6B2</strain>
    </source>
</reference>